<protein>
    <submittedName>
        <fullName evidence="1">Uncharacterized protein</fullName>
    </submittedName>
</protein>
<comment type="caution">
    <text evidence="1">The sequence shown here is derived from an EMBL/GenBank/DDBJ whole genome shotgun (WGS) entry which is preliminary data.</text>
</comment>
<organism evidence="1 2">
    <name type="scientific">Brachionus plicatilis</name>
    <name type="common">Marine rotifer</name>
    <name type="synonym">Brachionus muelleri</name>
    <dbReference type="NCBI Taxonomy" id="10195"/>
    <lineage>
        <taxon>Eukaryota</taxon>
        <taxon>Metazoa</taxon>
        <taxon>Spiralia</taxon>
        <taxon>Gnathifera</taxon>
        <taxon>Rotifera</taxon>
        <taxon>Eurotatoria</taxon>
        <taxon>Monogononta</taxon>
        <taxon>Pseudotrocha</taxon>
        <taxon>Ploima</taxon>
        <taxon>Brachionidae</taxon>
        <taxon>Brachionus</taxon>
    </lineage>
</organism>
<gene>
    <name evidence="1" type="ORF">BpHYR1_016437</name>
</gene>
<dbReference type="Proteomes" id="UP000276133">
    <property type="component" value="Unassembled WGS sequence"/>
</dbReference>
<accession>A0A3M7QZ35</accession>
<sequence>MKINRPIKQIEKNKRRDKLTVLLWIIFIFTHKKWEPLNPCLFCNYFFKNVFLNILMDYLIEEVSISCNHILVYFITTMKAITINQQASAHISFETD</sequence>
<proteinExistence type="predicted"/>
<keyword evidence="2" id="KW-1185">Reference proteome</keyword>
<evidence type="ECO:0000313" key="1">
    <source>
        <dbReference type="EMBL" id="RNA16268.1"/>
    </source>
</evidence>
<reference evidence="1 2" key="1">
    <citation type="journal article" date="2018" name="Sci. Rep.">
        <title>Genomic signatures of local adaptation to the degree of environmental predictability in rotifers.</title>
        <authorList>
            <person name="Franch-Gras L."/>
            <person name="Hahn C."/>
            <person name="Garcia-Roger E.M."/>
            <person name="Carmona M.J."/>
            <person name="Serra M."/>
            <person name="Gomez A."/>
        </authorList>
    </citation>
    <scope>NUCLEOTIDE SEQUENCE [LARGE SCALE GENOMIC DNA]</scope>
    <source>
        <strain evidence="1">HYR1</strain>
    </source>
</reference>
<dbReference type="AlphaFoldDB" id="A0A3M7QZ35"/>
<evidence type="ECO:0000313" key="2">
    <source>
        <dbReference type="Proteomes" id="UP000276133"/>
    </source>
</evidence>
<dbReference type="EMBL" id="REGN01004742">
    <property type="protein sequence ID" value="RNA16268.1"/>
    <property type="molecule type" value="Genomic_DNA"/>
</dbReference>
<name>A0A3M7QZ35_BRAPC</name>